<proteinExistence type="inferred from homology"/>
<reference evidence="14 15" key="1">
    <citation type="submission" date="2019-04" db="EMBL/GenBank/DDBJ databases">
        <title>Crenobacter sp. nov.</title>
        <authorList>
            <person name="Shi S."/>
        </authorList>
    </citation>
    <scope>NUCLEOTIDE SEQUENCE [LARGE SCALE GENOMIC DNA]</scope>
    <source>
        <strain evidence="14 15">GY 70310</strain>
    </source>
</reference>
<name>A0A4T0UP99_9NEIS</name>
<dbReference type="NCBIfam" id="TIGR02193">
    <property type="entry name" value="heptsyl_trn_I"/>
    <property type="match status" value="1"/>
</dbReference>
<dbReference type="Proteomes" id="UP000308891">
    <property type="component" value="Unassembled WGS sequence"/>
</dbReference>
<comment type="caution">
    <text evidence="14">The sequence shown here is derived from an EMBL/GenBank/DDBJ whole genome shotgun (WGS) entry which is preliminary data.</text>
</comment>
<sequence>MMNVLIVRTSSMGDLIHTWPAVTDLVAHYPNVELSWLAEEAFADIAALHPAVGEVIPIAWRRWRKALLAKQSWQQMAAMREALRARPWDCVIDSQGLLKSALPAKLAGGPLAGYDSHSIREPLASRFYDKQVSVSRELSAIERNRRLFAGVFGYAVEGPPRFGVGQGERPSWLPDGPYAVLLHATSKASKEWPEQHWVNLGARLAAEGLVCVLPWGNAQEAERAARLQAAIEGAVLAPRMRLREAAGLIGHAAAVVGVDTGLTHLANAQDVPLVAIYTDTDPALTGVVETARACNVGRAGVCPEVDEVYALLQARRTA</sequence>
<evidence type="ECO:0000256" key="11">
    <source>
        <dbReference type="ARBA" id="ARBA00044190"/>
    </source>
</evidence>
<dbReference type="AlphaFoldDB" id="A0A4T0UP99"/>
<dbReference type="Gene3D" id="3.40.50.2000">
    <property type="entry name" value="Glycogen Phosphorylase B"/>
    <property type="match status" value="2"/>
</dbReference>
<evidence type="ECO:0000256" key="6">
    <source>
        <dbReference type="ARBA" id="ARBA00022679"/>
    </source>
</evidence>
<keyword evidence="15" id="KW-1185">Reference proteome</keyword>
<protein>
    <recommendedName>
        <fullName evidence="11">Lipopolysaccharide heptosyltransferase 1</fullName>
        <ecNumber evidence="10">2.4.99.23</ecNumber>
    </recommendedName>
    <alternativeName>
        <fullName evidence="12">ADP-heptose:lipopolysaccharide heptosyltransferase I</fullName>
    </alternativeName>
</protein>
<dbReference type="GO" id="GO:0009244">
    <property type="term" value="P:lipopolysaccharide core region biosynthetic process"/>
    <property type="evidence" value="ECO:0007669"/>
    <property type="project" value="InterPro"/>
</dbReference>
<keyword evidence="7" id="KW-0448">Lipopolysaccharide biosynthesis</keyword>
<dbReference type="PANTHER" id="PTHR30160">
    <property type="entry name" value="TETRAACYLDISACCHARIDE 4'-KINASE-RELATED"/>
    <property type="match status" value="1"/>
</dbReference>
<evidence type="ECO:0000313" key="14">
    <source>
        <dbReference type="EMBL" id="TIC80578.1"/>
    </source>
</evidence>
<dbReference type="EC" id="2.4.99.23" evidence="10"/>
<accession>A0A4T0UP99</accession>
<keyword evidence="8" id="KW-0472">Membrane</keyword>
<dbReference type="Pfam" id="PF01075">
    <property type="entry name" value="Glyco_transf_9"/>
    <property type="match status" value="1"/>
</dbReference>
<evidence type="ECO:0000256" key="10">
    <source>
        <dbReference type="ARBA" id="ARBA00044041"/>
    </source>
</evidence>
<evidence type="ECO:0000256" key="9">
    <source>
        <dbReference type="ARBA" id="ARBA00043995"/>
    </source>
</evidence>
<dbReference type="GO" id="GO:0008713">
    <property type="term" value="F:ADP-heptose-lipopolysaccharide heptosyltransferase activity"/>
    <property type="evidence" value="ECO:0007669"/>
    <property type="project" value="TreeGrafter"/>
</dbReference>
<gene>
    <name evidence="14" type="primary">waaC</name>
    <name evidence="14" type="ORF">E5K04_12155</name>
</gene>
<evidence type="ECO:0000256" key="8">
    <source>
        <dbReference type="ARBA" id="ARBA00023136"/>
    </source>
</evidence>
<organism evidence="14 15">
    <name type="scientific">Crenobacter intestini</name>
    <dbReference type="NCBI Taxonomy" id="2563443"/>
    <lineage>
        <taxon>Bacteria</taxon>
        <taxon>Pseudomonadati</taxon>
        <taxon>Pseudomonadota</taxon>
        <taxon>Betaproteobacteria</taxon>
        <taxon>Neisseriales</taxon>
        <taxon>Neisseriaceae</taxon>
        <taxon>Crenobacter</taxon>
    </lineage>
</organism>
<evidence type="ECO:0000256" key="3">
    <source>
        <dbReference type="ARBA" id="ARBA00022475"/>
    </source>
</evidence>
<keyword evidence="6 14" id="KW-0808">Transferase</keyword>
<keyword evidence="4" id="KW-0997">Cell inner membrane</keyword>
<dbReference type="InterPro" id="IPR011908">
    <property type="entry name" value="LipoPS_heptosylTferase-I"/>
</dbReference>
<dbReference type="RefSeq" id="WP_136554455.1">
    <property type="nucleotide sequence ID" value="NZ_STGJ01000013.1"/>
</dbReference>
<comment type="similarity">
    <text evidence="9">Belongs to the glycosyltransferase 9 family.</text>
</comment>
<evidence type="ECO:0000256" key="12">
    <source>
        <dbReference type="ARBA" id="ARBA00044330"/>
    </source>
</evidence>
<dbReference type="InterPro" id="IPR002201">
    <property type="entry name" value="Glyco_trans_9"/>
</dbReference>
<keyword evidence="3" id="KW-1003">Cell membrane</keyword>
<evidence type="ECO:0000313" key="15">
    <source>
        <dbReference type="Proteomes" id="UP000308891"/>
    </source>
</evidence>
<dbReference type="OrthoDB" id="9767552at2"/>
<dbReference type="GO" id="GO:0005886">
    <property type="term" value="C:plasma membrane"/>
    <property type="evidence" value="ECO:0007669"/>
    <property type="project" value="UniProtKB-SubCell"/>
</dbReference>
<evidence type="ECO:0000256" key="2">
    <source>
        <dbReference type="ARBA" id="ARBA00004713"/>
    </source>
</evidence>
<evidence type="ECO:0000256" key="4">
    <source>
        <dbReference type="ARBA" id="ARBA00022519"/>
    </source>
</evidence>
<dbReference type="GO" id="GO:0005829">
    <property type="term" value="C:cytosol"/>
    <property type="evidence" value="ECO:0007669"/>
    <property type="project" value="TreeGrafter"/>
</dbReference>
<dbReference type="CDD" id="cd03789">
    <property type="entry name" value="GT9_LPS_heptosyltransferase"/>
    <property type="match status" value="1"/>
</dbReference>
<evidence type="ECO:0000256" key="13">
    <source>
        <dbReference type="ARBA" id="ARBA00049201"/>
    </source>
</evidence>
<dbReference type="EMBL" id="STGJ01000013">
    <property type="protein sequence ID" value="TIC80578.1"/>
    <property type="molecule type" value="Genomic_DNA"/>
</dbReference>
<comment type="pathway">
    <text evidence="2">Bacterial outer membrane biogenesis; LPS core biosynthesis.</text>
</comment>
<comment type="subcellular location">
    <subcellularLocation>
        <location evidence="1">Cell inner membrane</location>
        <topology evidence="1">Peripheral membrane protein</topology>
        <orientation evidence="1">Cytoplasmic side</orientation>
    </subcellularLocation>
</comment>
<evidence type="ECO:0000256" key="7">
    <source>
        <dbReference type="ARBA" id="ARBA00022985"/>
    </source>
</evidence>
<evidence type="ECO:0000256" key="1">
    <source>
        <dbReference type="ARBA" id="ARBA00004515"/>
    </source>
</evidence>
<dbReference type="PANTHER" id="PTHR30160:SF19">
    <property type="entry name" value="LIPOPOLYSACCHARIDE HEPTOSYLTRANSFERASE 1"/>
    <property type="match status" value="1"/>
</dbReference>
<comment type="catalytic activity">
    <reaction evidence="13">
        <text>an alpha-Kdo-(2-&gt;4)-alpha-Kdo-(2-&gt;6)-lipid A + ADP-L-glycero-beta-D-manno-heptose = an L-alpha-D-Hep-(1-&gt;5)-[alpha-Kdo-(2-&gt;4)]-alpha-Kdo-(2-&gt;6)-lipid A + ADP + H(+)</text>
        <dbReference type="Rhea" id="RHEA:74067"/>
        <dbReference type="ChEBI" id="CHEBI:15378"/>
        <dbReference type="ChEBI" id="CHEBI:61506"/>
        <dbReference type="ChEBI" id="CHEBI:176431"/>
        <dbReference type="ChEBI" id="CHEBI:193068"/>
        <dbReference type="ChEBI" id="CHEBI:456216"/>
        <dbReference type="EC" id="2.4.99.23"/>
    </reaction>
</comment>
<dbReference type="SUPFAM" id="SSF53756">
    <property type="entry name" value="UDP-Glycosyltransferase/glycogen phosphorylase"/>
    <property type="match status" value="1"/>
</dbReference>
<evidence type="ECO:0000256" key="5">
    <source>
        <dbReference type="ARBA" id="ARBA00022676"/>
    </source>
</evidence>
<keyword evidence="5" id="KW-0328">Glycosyltransferase</keyword>
<dbReference type="InterPro" id="IPR051199">
    <property type="entry name" value="LPS_LOS_Heptosyltrfase"/>
</dbReference>